<accession>A0A1I0MNP9</accession>
<reference evidence="1 2" key="1">
    <citation type="submission" date="2016-10" db="EMBL/GenBank/DDBJ databases">
        <authorList>
            <person name="de Groot N.N."/>
        </authorList>
    </citation>
    <scope>NUCLEOTIDE SEQUENCE [LARGE SCALE GENOMIC DNA]</scope>
    <source>
        <strain evidence="1 2">TC2-24</strain>
    </source>
</reference>
<name>A0A1I0MNP9_9BACT</name>
<proteinExistence type="predicted"/>
<evidence type="ECO:0000313" key="1">
    <source>
        <dbReference type="EMBL" id="SEV90161.1"/>
    </source>
</evidence>
<keyword evidence="2" id="KW-1185">Reference proteome</keyword>
<dbReference type="AlphaFoldDB" id="A0A1I0MNP9"/>
<dbReference type="EMBL" id="FOIQ01000001">
    <property type="protein sequence ID" value="SEV90161.1"/>
    <property type="molecule type" value="Genomic_DNA"/>
</dbReference>
<evidence type="ECO:0000313" key="2">
    <source>
        <dbReference type="Proteomes" id="UP000199373"/>
    </source>
</evidence>
<protein>
    <submittedName>
        <fullName evidence="1">Uncharacterized protein</fullName>
    </submittedName>
</protein>
<dbReference type="Proteomes" id="UP000199373">
    <property type="component" value="Unassembled WGS sequence"/>
</dbReference>
<gene>
    <name evidence="1" type="ORF">SAMN04487850_0839</name>
</gene>
<sequence>MPDVHIGTVKGNSRNGILFLLFMNIIDNINVRVSAVRWDEGLPERVLGDGGVDNDRRFGYGMDELHAA</sequence>
<organism evidence="1 2">
    <name type="scientific">Prevotella aff. ruminicola Tc2-24</name>
    <dbReference type="NCBI Taxonomy" id="81582"/>
    <lineage>
        <taxon>Bacteria</taxon>
        <taxon>Pseudomonadati</taxon>
        <taxon>Bacteroidota</taxon>
        <taxon>Bacteroidia</taxon>
        <taxon>Bacteroidales</taxon>
        <taxon>Prevotellaceae</taxon>
        <taxon>Prevotella</taxon>
    </lineage>
</organism>